<reference evidence="1" key="1">
    <citation type="submission" date="2022-10" db="EMBL/GenBank/DDBJ databases">
        <title>The complete genomes of actinobacterial strains from the NBC collection.</title>
        <authorList>
            <person name="Joergensen T.S."/>
            <person name="Alvarez Arevalo M."/>
            <person name="Sterndorff E.B."/>
            <person name="Faurdal D."/>
            <person name="Vuksanovic O."/>
            <person name="Mourched A.-S."/>
            <person name="Charusanti P."/>
            <person name="Shaw S."/>
            <person name="Blin K."/>
            <person name="Weber T."/>
        </authorList>
    </citation>
    <scope>NUCLEOTIDE SEQUENCE</scope>
    <source>
        <strain evidence="1">NBC_00248</strain>
    </source>
</reference>
<sequence length="51" mass="5496">MLPAEASGSYSLLTDPDLGPFVARCTGCQARYPDPWVIPQGAPMPFAWAQD</sequence>
<proteinExistence type="predicted"/>
<accession>A0ABZ1TQ70</accession>
<name>A0ABZ1TQ70_STRVG</name>
<dbReference type="RefSeq" id="WP_328965370.1">
    <property type="nucleotide sequence ID" value="NZ_CP108090.1"/>
</dbReference>
<dbReference type="EMBL" id="CP108090">
    <property type="protein sequence ID" value="WUQ17142.1"/>
    <property type="molecule type" value="Genomic_DNA"/>
</dbReference>
<organism evidence="1 2">
    <name type="scientific">Streptomyces virginiae</name>
    <name type="common">Streptomyces cinnamonensis</name>
    <dbReference type="NCBI Taxonomy" id="1961"/>
    <lineage>
        <taxon>Bacteria</taxon>
        <taxon>Bacillati</taxon>
        <taxon>Actinomycetota</taxon>
        <taxon>Actinomycetes</taxon>
        <taxon>Kitasatosporales</taxon>
        <taxon>Streptomycetaceae</taxon>
        <taxon>Streptomyces</taxon>
    </lineage>
</organism>
<evidence type="ECO:0000313" key="2">
    <source>
        <dbReference type="Proteomes" id="UP001432039"/>
    </source>
</evidence>
<dbReference type="Proteomes" id="UP001432039">
    <property type="component" value="Chromosome"/>
</dbReference>
<keyword evidence="2" id="KW-1185">Reference proteome</keyword>
<evidence type="ECO:0000313" key="1">
    <source>
        <dbReference type="EMBL" id="WUQ17142.1"/>
    </source>
</evidence>
<protein>
    <submittedName>
        <fullName evidence="1">Uncharacterized protein</fullName>
    </submittedName>
</protein>
<gene>
    <name evidence="1" type="ORF">OG517_40265</name>
</gene>